<evidence type="ECO:0000313" key="12">
    <source>
        <dbReference type="Proteomes" id="UP000433483"/>
    </source>
</evidence>
<dbReference type="Proteomes" id="UP000441208">
    <property type="component" value="Unassembled WGS sequence"/>
</dbReference>
<evidence type="ECO:0000313" key="5">
    <source>
        <dbReference type="EMBL" id="KAE9153167.1"/>
    </source>
</evidence>
<evidence type="ECO:0000313" key="18">
    <source>
        <dbReference type="Proteomes" id="UP000486351"/>
    </source>
</evidence>
<dbReference type="EMBL" id="QXGD01000053">
    <property type="protein sequence ID" value="KAE9255900.1"/>
    <property type="molecule type" value="Genomic_DNA"/>
</dbReference>
<reference evidence="11 12" key="1">
    <citation type="submission" date="2018-08" db="EMBL/GenBank/DDBJ databases">
        <title>Genomic investigation of the strawberry pathogen Phytophthora fragariae indicates pathogenicity is determined by transcriptional variation in three key races.</title>
        <authorList>
            <person name="Adams T.M."/>
            <person name="Armitage A.D."/>
            <person name="Sobczyk M.K."/>
            <person name="Bates H.J."/>
            <person name="Dunwell J.M."/>
            <person name="Nellist C.F."/>
            <person name="Harrison R.J."/>
        </authorList>
    </citation>
    <scope>NUCLEOTIDE SEQUENCE [LARGE SCALE GENOMIC DNA]</scope>
    <source>
        <strain evidence="9 13">A4</strain>
        <strain evidence="8 14">BC-1</strain>
        <strain evidence="7 17">BC-23</strain>
        <strain evidence="6 12">NOV-27</strain>
        <strain evidence="5 15">NOV-5</strain>
        <strain evidence="3 16">NOV-71</strain>
        <strain evidence="10 18">NOV-77</strain>
        <strain evidence="2 11">NOV-9</strain>
        <strain evidence="4 19">ONT-3</strain>
    </source>
</reference>
<evidence type="ECO:0000313" key="14">
    <source>
        <dbReference type="Proteomes" id="UP000440367"/>
    </source>
</evidence>
<dbReference type="EMBL" id="QXGA01000079">
    <property type="protein sequence ID" value="KAE9153167.1"/>
    <property type="molecule type" value="Genomic_DNA"/>
</dbReference>
<evidence type="ECO:0000313" key="6">
    <source>
        <dbReference type="EMBL" id="KAE9230804.1"/>
    </source>
</evidence>
<protein>
    <submittedName>
        <fullName evidence="8">Uncharacterized protein</fullName>
    </submittedName>
</protein>
<evidence type="ECO:0000313" key="11">
    <source>
        <dbReference type="Proteomes" id="UP000429523"/>
    </source>
</evidence>
<accession>A0A6A4AGK2</accession>
<dbReference type="OrthoDB" id="160528at2759"/>
<evidence type="ECO:0000313" key="17">
    <source>
        <dbReference type="Proteomes" id="UP000476176"/>
    </source>
</evidence>
<evidence type="ECO:0000313" key="7">
    <source>
        <dbReference type="EMBL" id="KAE9251335.1"/>
    </source>
</evidence>
<evidence type="ECO:0000313" key="10">
    <source>
        <dbReference type="EMBL" id="KAE9357483.1"/>
    </source>
</evidence>
<proteinExistence type="predicted"/>
<evidence type="ECO:0000313" key="16">
    <source>
        <dbReference type="Proteomes" id="UP000441208"/>
    </source>
</evidence>
<dbReference type="Proteomes" id="UP000488956">
    <property type="component" value="Unassembled WGS sequence"/>
</dbReference>
<evidence type="ECO:0000313" key="3">
    <source>
        <dbReference type="EMBL" id="KAE9133619.1"/>
    </source>
</evidence>
<evidence type="ECO:0000313" key="2">
    <source>
        <dbReference type="EMBL" id="KAE8946798.1"/>
    </source>
</evidence>
<dbReference type="EMBL" id="QXGF01000103">
    <property type="protein sequence ID" value="KAE8946798.1"/>
    <property type="molecule type" value="Genomic_DNA"/>
</dbReference>
<dbReference type="EMBL" id="QXGE01000076">
    <property type="protein sequence ID" value="KAE9325979.1"/>
    <property type="molecule type" value="Genomic_DNA"/>
</dbReference>
<dbReference type="Proteomes" id="UP000440732">
    <property type="component" value="Unassembled WGS sequence"/>
</dbReference>
<evidence type="ECO:0000313" key="4">
    <source>
        <dbReference type="EMBL" id="KAE9137456.1"/>
    </source>
</evidence>
<dbReference type="EMBL" id="QXFX01000032">
    <property type="protein sequence ID" value="KAE9137456.1"/>
    <property type="molecule type" value="Genomic_DNA"/>
</dbReference>
<feature type="compositionally biased region" description="Basic and acidic residues" evidence="1">
    <location>
        <begin position="1"/>
        <end position="19"/>
    </location>
</feature>
<dbReference type="EMBL" id="QXFZ01000095">
    <property type="protein sequence ID" value="KAE9133619.1"/>
    <property type="molecule type" value="Genomic_DNA"/>
</dbReference>
<evidence type="ECO:0000313" key="19">
    <source>
        <dbReference type="Proteomes" id="UP000488956"/>
    </source>
</evidence>
<dbReference type="Proteomes" id="UP000486351">
    <property type="component" value="Unassembled WGS sequence"/>
</dbReference>
<dbReference type="Proteomes" id="UP000476176">
    <property type="component" value="Unassembled WGS sequence"/>
</dbReference>
<dbReference type="Proteomes" id="UP000437068">
    <property type="component" value="Unassembled WGS sequence"/>
</dbReference>
<feature type="region of interest" description="Disordered" evidence="1">
    <location>
        <begin position="1"/>
        <end position="23"/>
    </location>
</feature>
<dbReference type="EMBL" id="QXFY01000093">
    <property type="protein sequence ID" value="KAE9357483.1"/>
    <property type="molecule type" value="Genomic_DNA"/>
</dbReference>
<sequence>MQQDDNSARVEADPRDRDSPLCLYPSKRCDDPRVTKFNGQLHKFCQFHRDKANYNQRQLEFKKMLRQEQAQSAGAQVASLHAMGPPLLPKPPVPATDADGSESEFELDEEHIRLIEEVASATGEDTSLGNQQ</sequence>
<evidence type="ECO:0000313" key="13">
    <source>
        <dbReference type="Proteomes" id="UP000437068"/>
    </source>
</evidence>
<dbReference type="AlphaFoldDB" id="A0A6A4AGK2"/>
<dbReference type="Proteomes" id="UP000433483">
    <property type="component" value="Unassembled WGS sequence"/>
</dbReference>
<dbReference type="Proteomes" id="UP000429523">
    <property type="component" value="Unassembled WGS sequence"/>
</dbReference>
<evidence type="ECO:0000313" key="15">
    <source>
        <dbReference type="Proteomes" id="UP000440732"/>
    </source>
</evidence>
<keyword evidence="12" id="KW-1185">Reference proteome</keyword>
<organism evidence="8 14">
    <name type="scientific">Phytophthora fragariae</name>
    <dbReference type="NCBI Taxonomy" id="53985"/>
    <lineage>
        <taxon>Eukaryota</taxon>
        <taxon>Sar</taxon>
        <taxon>Stramenopiles</taxon>
        <taxon>Oomycota</taxon>
        <taxon>Peronosporomycetes</taxon>
        <taxon>Peronosporales</taxon>
        <taxon>Peronosporaceae</taxon>
        <taxon>Phytophthora</taxon>
    </lineage>
</organism>
<dbReference type="EMBL" id="QXGB01000098">
    <property type="protein sequence ID" value="KAE9230804.1"/>
    <property type="molecule type" value="Genomic_DNA"/>
</dbReference>
<evidence type="ECO:0000313" key="8">
    <source>
        <dbReference type="EMBL" id="KAE9255900.1"/>
    </source>
</evidence>
<dbReference type="EMBL" id="QXGC01000072">
    <property type="protein sequence ID" value="KAE9251335.1"/>
    <property type="molecule type" value="Genomic_DNA"/>
</dbReference>
<evidence type="ECO:0000256" key="1">
    <source>
        <dbReference type="SAM" id="MobiDB-lite"/>
    </source>
</evidence>
<name>A0A6A4AGK2_9STRA</name>
<comment type="caution">
    <text evidence="8">The sequence shown here is derived from an EMBL/GenBank/DDBJ whole genome shotgun (WGS) entry which is preliminary data.</text>
</comment>
<gene>
    <name evidence="9" type="ORF">PF001_g2649</name>
    <name evidence="8" type="ORF">PF002_g2103</name>
    <name evidence="7" type="ORF">PF004_g2540</name>
    <name evidence="6" type="ORF">PF005_g3339</name>
    <name evidence="5" type="ORF">PF006_g2680</name>
    <name evidence="3" type="ORF">PF007_g3257</name>
    <name evidence="10" type="ORF">PF008_g3162</name>
    <name evidence="2" type="ORF">PF009_g3556</name>
    <name evidence="4" type="ORF">PF010_g1327</name>
</gene>
<feature type="region of interest" description="Disordered" evidence="1">
    <location>
        <begin position="82"/>
        <end position="107"/>
    </location>
</feature>
<dbReference type="Proteomes" id="UP000440367">
    <property type="component" value="Unassembled WGS sequence"/>
</dbReference>
<evidence type="ECO:0000313" key="9">
    <source>
        <dbReference type="EMBL" id="KAE9325979.1"/>
    </source>
</evidence>